<dbReference type="EMBL" id="CP014500">
    <property type="protein sequence ID" value="ANB11526.1"/>
    <property type="molecule type" value="Genomic_DNA"/>
</dbReference>
<dbReference type="GeneID" id="30036465"/>
<dbReference type="InterPro" id="IPR050645">
    <property type="entry name" value="Histidine_acid_phosphatase"/>
</dbReference>
<feature type="signal peptide" evidence="4">
    <location>
        <begin position="1"/>
        <end position="21"/>
    </location>
</feature>
<keyword evidence="6" id="KW-1185">Reference proteome</keyword>
<dbReference type="GO" id="GO:0016791">
    <property type="term" value="F:phosphatase activity"/>
    <property type="evidence" value="ECO:0007669"/>
    <property type="project" value="TreeGrafter"/>
</dbReference>
<dbReference type="PANTHER" id="PTHR11567:SF142">
    <property type="entry name" value="PHOSPHOGLYCERATE MUTASE-LIKE PROTEIN"/>
    <property type="match status" value="1"/>
</dbReference>
<dbReference type="OrthoDB" id="258392at2759"/>
<organism evidence="5 6">
    <name type="scientific">Sugiyamaella lignohabitans</name>
    <dbReference type="NCBI Taxonomy" id="796027"/>
    <lineage>
        <taxon>Eukaryota</taxon>
        <taxon>Fungi</taxon>
        <taxon>Dikarya</taxon>
        <taxon>Ascomycota</taxon>
        <taxon>Saccharomycotina</taxon>
        <taxon>Dipodascomycetes</taxon>
        <taxon>Dipodascales</taxon>
        <taxon>Trichomonascaceae</taxon>
        <taxon>Sugiyamaella</taxon>
    </lineage>
</organism>
<dbReference type="RefSeq" id="XP_018734003.1">
    <property type="nucleotide sequence ID" value="XM_018881410.1"/>
</dbReference>
<accession>A0A167CD12</accession>
<dbReference type="Proteomes" id="UP000189580">
    <property type="component" value="Chromosome c"/>
</dbReference>
<dbReference type="AlphaFoldDB" id="A0A167CD12"/>
<evidence type="ECO:0000313" key="5">
    <source>
        <dbReference type="EMBL" id="ANB11526.1"/>
    </source>
</evidence>
<evidence type="ECO:0000256" key="4">
    <source>
        <dbReference type="SAM" id="SignalP"/>
    </source>
</evidence>
<dbReference type="KEGG" id="slb:AWJ20_4343"/>
<name>A0A167CD12_9ASCO</name>
<dbReference type="SUPFAM" id="SSF53254">
    <property type="entry name" value="Phosphoglycerate mutase-like"/>
    <property type="match status" value="1"/>
</dbReference>
<dbReference type="PANTHER" id="PTHR11567">
    <property type="entry name" value="ACID PHOSPHATASE-RELATED"/>
    <property type="match status" value="1"/>
</dbReference>
<feature type="compositionally biased region" description="Polar residues" evidence="2">
    <location>
        <begin position="477"/>
        <end position="487"/>
    </location>
</feature>
<evidence type="ECO:0000256" key="3">
    <source>
        <dbReference type="SAM" id="Phobius"/>
    </source>
</evidence>
<feature type="transmembrane region" description="Helical" evidence="3">
    <location>
        <begin position="432"/>
        <end position="458"/>
    </location>
</feature>
<comment type="similarity">
    <text evidence="1">Belongs to the histidine acid phosphatase family.</text>
</comment>
<protein>
    <submittedName>
        <fullName evidence="5">Histidine acid phosphatase, putative</fullName>
    </submittedName>
</protein>
<evidence type="ECO:0000313" key="6">
    <source>
        <dbReference type="Proteomes" id="UP000189580"/>
    </source>
</evidence>
<keyword evidence="3" id="KW-0472">Membrane</keyword>
<feature type="region of interest" description="Disordered" evidence="2">
    <location>
        <begin position="464"/>
        <end position="487"/>
    </location>
</feature>
<dbReference type="InterPro" id="IPR000560">
    <property type="entry name" value="His_Pase_clade-2"/>
</dbReference>
<dbReference type="Gene3D" id="3.40.50.1240">
    <property type="entry name" value="Phosphoglycerate mutase-like"/>
    <property type="match status" value="1"/>
</dbReference>
<keyword evidence="3" id="KW-0812">Transmembrane</keyword>
<feature type="chain" id="PRO_5007884652" evidence="4">
    <location>
        <begin position="22"/>
        <end position="487"/>
    </location>
</feature>
<reference evidence="5 6" key="1">
    <citation type="submission" date="2016-02" db="EMBL/GenBank/DDBJ databases">
        <title>Complete genome sequence and transcriptome regulation of the pentose utilising yeast Sugiyamaella lignohabitans.</title>
        <authorList>
            <person name="Bellasio M."/>
            <person name="Peymann A."/>
            <person name="Valli M."/>
            <person name="Sipitzky M."/>
            <person name="Graf A."/>
            <person name="Sauer M."/>
            <person name="Marx H."/>
            <person name="Mattanovich D."/>
        </authorList>
    </citation>
    <scope>NUCLEOTIDE SEQUENCE [LARGE SCALE GENOMIC DNA]</scope>
    <source>
        <strain evidence="5 6">CBS 10342</strain>
    </source>
</reference>
<sequence>MRTGAVVAAGLTGLALSPVLAADESVVGVFIFGRHADRLTKVSKDSHEGTKILTPEGSWEAFESGQFYQNRYMSNDSGFRIQGLNQTYQPNQFNAFASDSDVLEKTAQGFLQGLYPPLTSIDGQADTVQGSSLANGSFIETPLGGYQYVYFTGMDGSTPDGIWLQGDANCPVYTNASNAYMDSPEFHQLNTSTFNFYQSLFPLVEGQLTKAQLNYGNAYGVFDYFMVNSVHNETFANLIANKTDEFHQVRTLQDIYSKALNYNSSNLDTTIGGQTMAGFILQQLNLTETTGDAPYMTYAVGAYDIFYQLFGVLDLYNVNQTVDTTFTGIINYAASAVFELVESDNDKMIRFGFRNGTDESDTVLYYPILGSNSTEMPYTTFVSELTKKSITDLKTWCNTCSAWSQDFCKVYSPDYLNAAAHNFKFSTSNLSLAGAGGIGAGVTLFVVALVLALAYLFFRKSRSTSSSIHSSPHTEVGSVSSAPKQEV</sequence>
<keyword evidence="3" id="KW-1133">Transmembrane helix</keyword>
<proteinExistence type="inferred from homology"/>
<keyword evidence="4" id="KW-0732">Signal</keyword>
<dbReference type="Pfam" id="PF00328">
    <property type="entry name" value="His_Phos_2"/>
    <property type="match status" value="1"/>
</dbReference>
<evidence type="ECO:0000256" key="2">
    <source>
        <dbReference type="SAM" id="MobiDB-lite"/>
    </source>
</evidence>
<gene>
    <name evidence="5" type="ORF">AWJ20_4343</name>
</gene>
<evidence type="ECO:0000256" key="1">
    <source>
        <dbReference type="ARBA" id="ARBA00005375"/>
    </source>
</evidence>
<dbReference type="InterPro" id="IPR029033">
    <property type="entry name" value="His_PPase_superfam"/>
</dbReference>